<gene>
    <name evidence="1" type="ORF">D0862_08865</name>
</gene>
<reference evidence="1 2" key="1">
    <citation type="journal article" date="2018" name="BMC Genomics">
        <title>Genomic evidence for intraspecific hybridization in a clonal and extremely halotolerant yeast.</title>
        <authorList>
            <person name="Gostincar C."/>
            <person name="Stajich J.E."/>
            <person name="Zupancic J."/>
            <person name="Zalar P."/>
            <person name="Gunde-Cimerman N."/>
        </authorList>
    </citation>
    <scope>NUCLEOTIDE SEQUENCE [LARGE SCALE GENOMIC DNA]</scope>
    <source>
        <strain evidence="1 2">EXF-171</strain>
    </source>
</reference>
<evidence type="ECO:0008006" key="3">
    <source>
        <dbReference type="Google" id="ProtNLM"/>
    </source>
</evidence>
<dbReference type="Gene3D" id="3.90.640.10">
    <property type="entry name" value="Actin, Chain A, domain 4"/>
    <property type="match status" value="1"/>
</dbReference>
<organism evidence="1 2">
    <name type="scientific">Hortaea werneckii</name>
    <name type="common">Black yeast</name>
    <name type="synonym">Cladosporium werneckii</name>
    <dbReference type="NCBI Taxonomy" id="91943"/>
    <lineage>
        <taxon>Eukaryota</taxon>
        <taxon>Fungi</taxon>
        <taxon>Dikarya</taxon>
        <taxon>Ascomycota</taxon>
        <taxon>Pezizomycotina</taxon>
        <taxon>Dothideomycetes</taxon>
        <taxon>Dothideomycetidae</taxon>
        <taxon>Mycosphaerellales</taxon>
        <taxon>Teratosphaeriaceae</taxon>
        <taxon>Hortaea</taxon>
    </lineage>
</organism>
<dbReference type="VEuPathDB" id="FungiDB:BTJ68_05203"/>
<evidence type="ECO:0000313" key="2">
    <source>
        <dbReference type="Proteomes" id="UP000281468"/>
    </source>
</evidence>
<dbReference type="PANTHER" id="PTHR42749">
    <property type="entry name" value="CELL SHAPE-DETERMINING PROTEIN MREB"/>
    <property type="match status" value="1"/>
</dbReference>
<accession>A0A3M7G198</accession>
<proteinExistence type="predicted"/>
<dbReference type="CDD" id="cd10170">
    <property type="entry name" value="ASKHA_NBD_HSP70"/>
    <property type="match status" value="1"/>
</dbReference>
<name>A0A3M7G198_HORWE</name>
<dbReference type="PANTHER" id="PTHR42749:SF1">
    <property type="entry name" value="CELL SHAPE-DETERMINING PROTEIN MREB"/>
    <property type="match status" value="1"/>
</dbReference>
<evidence type="ECO:0000313" key="1">
    <source>
        <dbReference type="EMBL" id="RMY94909.1"/>
    </source>
</evidence>
<dbReference type="InterPro" id="IPR043129">
    <property type="entry name" value="ATPase_NBD"/>
</dbReference>
<dbReference type="OrthoDB" id="3637243at2759"/>
<comment type="caution">
    <text evidence="1">The sequence shown here is derived from an EMBL/GenBank/DDBJ whole genome shotgun (WGS) entry which is preliminary data.</text>
</comment>
<dbReference type="SUPFAM" id="SSF53067">
    <property type="entry name" value="Actin-like ATPase domain"/>
    <property type="match status" value="1"/>
</dbReference>
<dbReference type="EMBL" id="QWIQ01000311">
    <property type="protein sequence ID" value="RMY94909.1"/>
    <property type="molecule type" value="Genomic_DNA"/>
</dbReference>
<dbReference type="AlphaFoldDB" id="A0A3M7G198"/>
<sequence length="653" mass="73183">MSQTVPPSAGHNYHVEASLDYGCYSNVIKVQVFDGEQLASDVGFIQERFARYTIPARAAYHEGVFYSGWDLEDHLKGLKEPTVPYEEVIQFAKLALYDGPPGSAMKACIKRVNKQLAQQGKSLDEFLSDHLRDLVNKARDQLRGHTLLKTLAAHVVQAIPWHLRLTVPICWSPNACARMQAAAKATGVQLTSLASEPECAVAGSIDHLCGIQTLLPAPLGNQSRILSADLGCGTNDYTLVEVSDTLAINTKLNVLKETSGPLGGSQRINERLLSVYEDSLGGEEVVEGEAMRLGLSLDAFREHALDSIEGAKKLFPMEPFYAIHVFGTTGLQSFHSLTKAQLQEAFVTVVADVERNIDEYVEDPALKPDLIFVSGGFGKNPFLHQRLVERYEGITVLTPCQYDPIFQEIIVAAGALSPRYKQIFTQRIPARFSYAVLRDEEYDPDVHVDAWAQKNKRRMPISGVVHPSGWNPNRRFVFRRMFPFLKKGEVVETTNMEIGVPMSYYVRVYSKLALKAEFVLIDEDKLEPFMKPGSNALRAFDGGLHGPAFQADEKSVRPGVKVWKKTVHTLKLSNDQLSTFNKVTDTKGRPWYEVPAQLWVKYRSERDMVMVWRLLPPHGEPIDVEETESLLWDAEHSEFFEDPVSDVEEDGEE</sequence>
<dbReference type="Proteomes" id="UP000281468">
    <property type="component" value="Unassembled WGS sequence"/>
</dbReference>
<protein>
    <recommendedName>
        <fullName evidence="3">Actin-like ATPase domain-containing protein</fullName>
    </recommendedName>
</protein>
<dbReference type="Gene3D" id="3.30.420.40">
    <property type="match status" value="2"/>
</dbReference>